<dbReference type="EMBL" id="LSRQ01000018">
    <property type="protein sequence ID" value="OAY86022.1"/>
    <property type="molecule type" value="Genomic_DNA"/>
</dbReference>
<reference evidence="2 3" key="1">
    <citation type="journal article" date="2016" name="DNA Res.">
        <title>The draft genome of MD-2 pineapple using hybrid error correction of long reads.</title>
        <authorList>
            <person name="Redwan R.M."/>
            <person name="Saidin A."/>
            <person name="Kumar S.V."/>
        </authorList>
    </citation>
    <scope>NUCLEOTIDE SEQUENCE [LARGE SCALE GENOMIC DNA]</scope>
    <source>
        <strain evidence="3">cv. MD2</strain>
        <tissue evidence="2">Leaf</tissue>
    </source>
</reference>
<evidence type="ECO:0000256" key="1">
    <source>
        <dbReference type="SAM" id="MobiDB-lite"/>
    </source>
</evidence>
<evidence type="ECO:0000313" key="2">
    <source>
        <dbReference type="EMBL" id="OAY86022.1"/>
    </source>
</evidence>
<dbReference type="AlphaFoldDB" id="A0A199W977"/>
<proteinExistence type="predicted"/>
<gene>
    <name evidence="2" type="ORF">ACMD2_09190</name>
</gene>
<dbReference type="Proteomes" id="UP000092600">
    <property type="component" value="Unassembled WGS sequence"/>
</dbReference>
<protein>
    <submittedName>
        <fullName evidence="2">Uncharacterized protein</fullName>
    </submittedName>
</protein>
<feature type="compositionally biased region" description="Basic and acidic residues" evidence="1">
    <location>
        <begin position="118"/>
        <end position="137"/>
    </location>
</feature>
<sequence length="184" mass="20598">MRREGRQHGTVRTHILDPSLATRRIQSKSNGANRLAGPPVAGVFAKVQSKPTNHSKFTGRCHDAMCMSCRDQPAPKSKGKAKDDRRPKWTNLCYDDGLEYAGGEWVFRDDDYDERAEDETIHDHSIESGAELDRQEDQAPIEQASEIAPAVYDQTEAEDCGDWFLVGDMIVDSDVLSDMLRVST</sequence>
<organism evidence="2 3">
    <name type="scientific">Ananas comosus</name>
    <name type="common">Pineapple</name>
    <name type="synonym">Ananas ananas</name>
    <dbReference type="NCBI Taxonomy" id="4615"/>
    <lineage>
        <taxon>Eukaryota</taxon>
        <taxon>Viridiplantae</taxon>
        <taxon>Streptophyta</taxon>
        <taxon>Embryophyta</taxon>
        <taxon>Tracheophyta</taxon>
        <taxon>Spermatophyta</taxon>
        <taxon>Magnoliopsida</taxon>
        <taxon>Liliopsida</taxon>
        <taxon>Poales</taxon>
        <taxon>Bromeliaceae</taxon>
        <taxon>Bromelioideae</taxon>
        <taxon>Ananas</taxon>
    </lineage>
</organism>
<feature type="region of interest" description="Disordered" evidence="1">
    <location>
        <begin position="116"/>
        <end position="153"/>
    </location>
</feature>
<evidence type="ECO:0000313" key="3">
    <source>
        <dbReference type="Proteomes" id="UP000092600"/>
    </source>
</evidence>
<accession>A0A199W977</accession>
<name>A0A199W977_ANACO</name>
<dbReference type="PANTHER" id="PTHR34278:SF1">
    <property type="entry name" value="PROTEIN THI031, PUTATIVE-RELATED"/>
    <property type="match status" value="1"/>
</dbReference>
<comment type="caution">
    <text evidence="2">The sequence shown here is derived from an EMBL/GenBank/DDBJ whole genome shotgun (WGS) entry which is preliminary data.</text>
</comment>
<dbReference type="PANTHER" id="PTHR34278">
    <property type="entry name" value="PROTEIN THI031, PUTATIVE-RELATED"/>
    <property type="match status" value="1"/>
</dbReference>